<organism evidence="5 8">
    <name type="scientific">Biomphalaria glabrata</name>
    <name type="common">Bloodfluke planorb</name>
    <name type="synonym">Freshwater snail</name>
    <dbReference type="NCBI Taxonomy" id="6526"/>
    <lineage>
        <taxon>Eukaryota</taxon>
        <taxon>Metazoa</taxon>
        <taxon>Spiralia</taxon>
        <taxon>Lophotrochozoa</taxon>
        <taxon>Mollusca</taxon>
        <taxon>Gastropoda</taxon>
        <taxon>Heterobranchia</taxon>
        <taxon>Euthyneura</taxon>
        <taxon>Panpulmonata</taxon>
        <taxon>Hygrophila</taxon>
        <taxon>Lymnaeoidea</taxon>
        <taxon>Planorbidae</taxon>
        <taxon>Biomphalaria</taxon>
    </lineage>
</organism>
<dbReference type="OMA" id="QRADETW"/>
<proteinExistence type="predicted"/>
<dbReference type="PROSITE" id="PS00498">
    <property type="entry name" value="TYROSINASE_2"/>
    <property type="match status" value="1"/>
</dbReference>
<evidence type="ECO:0000313" key="7">
    <source>
        <dbReference type="RefSeq" id="XP_055896688.1"/>
    </source>
</evidence>
<keyword evidence="2" id="KW-0186">Copper</keyword>
<dbReference type="GeneID" id="106065178"/>
<dbReference type="PANTHER" id="PTHR11474:SF126">
    <property type="entry name" value="TYROSINASE-LIKE PROTEIN TYR-1-RELATED"/>
    <property type="match status" value="1"/>
</dbReference>
<keyword evidence="1" id="KW-0479">Metal-binding</keyword>
<dbReference type="AlphaFoldDB" id="A0A9W3BB61"/>
<sequence>MRISILFVLLLFSVDLSISRIRQIPLPDNLLECNRRLKDVNPYSFIGSLYSWLCENAIVDASGLNASIGAYNISLEEFYKKIFDDHSTRQPRQAANKCVRKEYRMLTPEERKRYHDAINILKKDTSIEPDKYDAIAKILESTPKTIYQGPGFLGWNRIYLYLYENALRQVDPRICLPYWDSTLESQLNNPLESSVWSAEYFGTARGPVRKGPFANWRLPDGTQLIRNVGVDGDLLNNQIIDDILSRRRYEEITSIEESGQQYSILYNRGYVHMYVGGMMASLRMSTYDPIFFMHHAFIDYIFERFRARLRSLGVDPTVYPKWGNGTLHEPNAPINIFNYTVKDGYSELFASYAEYEPVPFCTISSISCGPGSLVCNVKTGHCIPTIRQRTTSKRDTVESFDNVGVFKPKLPYAQSTLIDYCCDESCDVSNWIMIPVRVVKTRLPTQRKYSSYPARGGLVNGCLDIYSLKNVQTLMTYITDWKSNRSRFDRCERQASVSQIVLYSHGLNYHGYFKNSSIVTLKHSNSVSLGYIGVKKPSDVKGGESRALVRAHDACGRMCHVACFDKARGEYKLCSGAIAVNYEKPLMYGRQFNDAILRKFNFIGDKNVTQFKKDNLFLTFYCD</sequence>
<evidence type="ECO:0000313" key="6">
    <source>
        <dbReference type="RefSeq" id="XP_055896687.1"/>
    </source>
</evidence>
<dbReference type="RefSeq" id="XP_055896687.1">
    <property type="nucleotide sequence ID" value="XM_056040712.1"/>
</dbReference>
<evidence type="ECO:0000256" key="3">
    <source>
        <dbReference type="SAM" id="SignalP"/>
    </source>
</evidence>
<protein>
    <submittedName>
        <fullName evidence="6 7">Uncharacterized protein LOC106065178</fullName>
    </submittedName>
</protein>
<evidence type="ECO:0000259" key="4">
    <source>
        <dbReference type="PROSITE" id="PS00498"/>
    </source>
</evidence>
<dbReference type="GO" id="GO:0046872">
    <property type="term" value="F:metal ion binding"/>
    <property type="evidence" value="ECO:0007669"/>
    <property type="project" value="UniProtKB-KW"/>
</dbReference>
<dbReference type="SUPFAM" id="SSF48056">
    <property type="entry name" value="Di-copper centre-containing domain"/>
    <property type="match status" value="1"/>
</dbReference>
<feature type="signal peptide" evidence="3">
    <location>
        <begin position="1"/>
        <end position="19"/>
    </location>
</feature>
<dbReference type="RefSeq" id="XP_055896688.1">
    <property type="nucleotide sequence ID" value="XM_056040713.1"/>
</dbReference>
<feature type="chain" id="PRO_5044703008" evidence="3">
    <location>
        <begin position="20"/>
        <end position="623"/>
    </location>
</feature>
<keyword evidence="5" id="KW-1185">Reference proteome</keyword>
<evidence type="ECO:0000256" key="1">
    <source>
        <dbReference type="ARBA" id="ARBA00022723"/>
    </source>
</evidence>
<dbReference type="RefSeq" id="XP_055896690.1">
    <property type="nucleotide sequence ID" value="XM_056040715.1"/>
</dbReference>
<evidence type="ECO:0000313" key="5">
    <source>
        <dbReference type="Proteomes" id="UP001165740"/>
    </source>
</evidence>
<dbReference type="OrthoDB" id="6132182at2759"/>
<accession>A0A9W3BB61</accession>
<dbReference type="PANTHER" id="PTHR11474">
    <property type="entry name" value="TYROSINASE FAMILY MEMBER"/>
    <property type="match status" value="1"/>
</dbReference>
<dbReference type="Gene3D" id="1.10.1280.10">
    <property type="entry name" value="Di-copper center containing domain from catechol oxidase"/>
    <property type="match status" value="1"/>
</dbReference>
<dbReference type="PRINTS" id="PR00092">
    <property type="entry name" value="TYROSINASE"/>
</dbReference>
<dbReference type="InterPro" id="IPR008922">
    <property type="entry name" value="Di-copper_centre_dom_sf"/>
</dbReference>
<dbReference type="Proteomes" id="UP001165740">
    <property type="component" value="Chromosome 9"/>
</dbReference>
<dbReference type="GO" id="GO:0016491">
    <property type="term" value="F:oxidoreductase activity"/>
    <property type="evidence" value="ECO:0007669"/>
    <property type="project" value="InterPro"/>
</dbReference>
<name>A0A9W3BB61_BIOGL</name>
<keyword evidence="3" id="KW-0732">Signal</keyword>
<feature type="domain" description="Tyrosinase copper-binding" evidence="4">
    <location>
        <begin position="288"/>
        <end position="299"/>
    </location>
</feature>
<evidence type="ECO:0000256" key="2">
    <source>
        <dbReference type="ARBA" id="ARBA00023008"/>
    </source>
</evidence>
<dbReference type="InterPro" id="IPR002227">
    <property type="entry name" value="Tyrosinase_Cu-bd"/>
</dbReference>
<dbReference type="InterPro" id="IPR050316">
    <property type="entry name" value="Tyrosinase/Hemocyanin"/>
</dbReference>
<dbReference type="Pfam" id="PF00264">
    <property type="entry name" value="Tyrosinase"/>
    <property type="match status" value="1"/>
</dbReference>
<evidence type="ECO:0000313" key="8">
    <source>
        <dbReference type="RefSeq" id="XP_055896690.1"/>
    </source>
</evidence>
<gene>
    <name evidence="6 7 8" type="primary">LOC106065178</name>
</gene>
<reference evidence="6 7" key="1">
    <citation type="submission" date="2025-04" db="UniProtKB">
        <authorList>
            <consortium name="RefSeq"/>
        </authorList>
    </citation>
    <scope>IDENTIFICATION</scope>
</reference>